<protein>
    <recommendedName>
        <fullName evidence="4">GtrA-like protein domain-containing protein</fullName>
    </recommendedName>
</protein>
<sequence length="153" mass="16232">MSQPQVRGSRSAGRPRAAARRSDVGRRLGFVIGAVVNAALLWWVNVAPGWQVVPFLTADTRLVLGLVNASLAVGLVSNVVSAVLLHFRLRAFGDLVQNAVGLAAMVRLWQVFPFDLGGAGFDWDLVVRCALVLGMVGAVLGALVAVVHLVRGR</sequence>
<feature type="transmembrane region" description="Helical" evidence="1">
    <location>
        <begin position="125"/>
        <end position="150"/>
    </location>
</feature>
<dbReference type="Proteomes" id="UP001500556">
    <property type="component" value="Unassembled WGS sequence"/>
</dbReference>
<reference evidence="3" key="1">
    <citation type="journal article" date="2019" name="Int. J. Syst. Evol. Microbiol.">
        <title>The Global Catalogue of Microorganisms (GCM) 10K type strain sequencing project: providing services to taxonomists for standard genome sequencing and annotation.</title>
        <authorList>
            <consortium name="The Broad Institute Genomics Platform"/>
            <consortium name="The Broad Institute Genome Sequencing Center for Infectious Disease"/>
            <person name="Wu L."/>
            <person name="Ma J."/>
        </authorList>
    </citation>
    <scope>NUCLEOTIDE SEQUENCE [LARGE SCALE GENOMIC DNA]</scope>
    <source>
        <strain evidence="3">JCM 18961</strain>
    </source>
</reference>
<dbReference type="EMBL" id="BAABLO010000013">
    <property type="protein sequence ID" value="GAA4733556.1"/>
    <property type="molecule type" value="Genomic_DNA"/>
</dbReference>
<name>A0ABP8YML8_9MICO</name>
<evidence type="ECO:0000313" key="2">
    <source>
        <dbReference type="EMBL" id="GAA4733556.1"/>
    </source>
</evidence>
<organism evidence="2 3">
    <name type="scientific">Pedococcus ginsenosidimutans</name>
    <dbReference type="NCBI Taxonomy" id="490570"/>
    <lineage>
        <taxon>Bacteria</taxon>
        <taxon>Bacillati</taxon>
        <taxon>Actinomycetota</taxon>
        <taxon>Actinomycetes</taxon>
        <taxon>Micrococcales</taxon>
        <taxon>Intrasporangiaceae</taxon>
        <taxon>Pedococcus</taxon>
    </lineage>
</organism>
<keyword evidence="3" id="KW-1185">Reference proteome</keyword>
<keyword evidence="1" id="KW-0812">Transmembrane</keyword>
<comment type="caution">
    <text evidence="2">The sequence shown here is derived from an EMBL/GenBank/DDBJ whole genome shotgun (WGS) entry which is preliminary data.</text>
</comment>
<feature type="transmembrane region" description="Helical" evidence="1">
    <location>
        <begin position="24"/>
        <end position="44"/>
    </location>
</feature>
<evidence type="ECO:0008006" key="4">
    <source>
        <dbReference type="Google" id="ProtNLM"/>
    </source>
</evidence>
<keyword evidence="1" id="KW-1133">Transmembrane helix</keyword>
<gene>
    <name evidence="2" type="ORF">GCM10025782_36300</name>
</gene>
<feature type="transmembrane region" description="Helical" evidence="1">
    <location>
        <begin position="99"/>
        <end position="119"/>
    </location>
</feature>
<accession>A0ABP8YML8</accession>
<dbReference type="RefSeq" id="WP_345505276.1">
    <property type="nucleotide sequence ID" value="NZ_BAABLO010000013.1"/>
</dbReference>
<evidence type="ECO:0000313" key="3">
    <source>
        <dbReference type="Proteomes" id="UP001500556"/>
    </source>
</evidence>
<feature type="transmembrane region" description="Helical" evidence="1">
    <location>
        <begin position="64"/>
        <end position="87"/>
    </location>
</feature>
<keyword evidence="1" id="KW-0472">Membrane</keyword>
<evidence type="ECO:0000256" key="1">
    <source>
        <dbReference type="SAM" id="Phobius"/>
    </source>
</evidence>
<proteinExistence type="predicted"/>